<dbReference type="AlphaFoldDB" id="A0A1G8JW24"/>
<evidence type="ECO:0000313" key="3">
    <source>
        <dbReference type="Proteomes" id="UP000199163"/>
    </source>
</evidence>
<sequence>MENKKPPHKQITNKSNGLSSTQEVTYPSDYKRADEAFKKQEINETPNK</sequence>
<dbReference type="RefSeq" id="WP_091276696.1">
    <property type="nucleotide sequence ID" value="NZ_FNDK01000038.1"/>
</dbReference>
<gene>
    <name evidence="2" type="ORF">SAMN05192534_1383</name>
</gene>
<protein>
    <submittedName>
        <fullName evidence="2">YfhE-like protein</fullName>
    </submittedName>
</protein>
<dbReference type="STRING" id="568899.SAMN05192534_1383"/>
<dbReference type="InterPro" id="IPR025437">
    <property type="entry name" value="YfhE-like"/>
</dbReference>
<feature type="compositionally biased region" description="Basic and acidic residues" evidence="1">
    <location>
        <begin position="29"/>
        <end position="48"/>
    </location>
</feature>
<evidence type="ECO:0000256" key="1">
    <source>
        <dbReference type="SAM" id="MobiDB-lite"/>
    </source>
</evidence>
<proteinExistence type="predicted"/>
<feature type="compositionally biased region" description="Polar residues" evidence="1">
    <location>
        <begin position="10"/>
        <end position="25"/>
    </location>
</feature>
<dbReference type="EMBL" id="FNDK01000038">
    <property type="protein sequence ID" value="SDI35341.1"/>
    <property type="molecule type" value="Genomic_DNA"/>
</dbReference>
<accession>A0A1G8JW24</accession>
<organism evidence="2 3">
    <name type="scientific">Alteribacillus persepolensis</name>
    <dbReference type="NCBI Taxonomy" id="568899"/>
    <lineage>
        <taxon>Bacteria</taxon>
        <taxon>Bacillati</taxon>
        <taxon>Bacillota</taxon>
        <taxon>Bacilli</taxon>
        <taxon>Bacillales</taxon>
        <taxon>Bacillaceae</taxon>
        <taxon>Alteribacillus</taxon>
    </lineage>
</organism>
<dbReference type="Proteomes" id="UP000199163">
    <property type="component" value="Unassembled WGS sequence"/>
</dbReference>
<dbReference type="OrthoDB" id="2439672at2"/>
<dbReference type="Pfam" id="PF14152">
    <property type="entry name" value="YfhE"/>
    <property type="match status" value="1"/>
</dbReference>
<name>A0A1G8JW24_9BACI</name>
<feature type="region of interest" description="Disordered" evidence="1">
    <location>
        <begin position="1"/>
        <end position="48"/>
    </location>
</feature>
<reference evidence="2 3" key="1">
    <citation type="submission" date="2016-10" db="EMBL/GenBank/DDBJ databases">
        <authorList>
            <person name="de Groot N.N."/>
        </authorList>
    </citation>
    <scope>NUCLEOTIDE SEQUENCE [LARGE SCALE GENOMIC DNA]</scope>
    <source>
        <strain evidence="2 3">DSM 21632</strain>
    </source>
</reference>
<keyword evidence="3" id="KW-1185">Reference proteome</keyword>
<evidence type="ECO:0000313" key="2">
    <source>
        <dbReference type="EMBL" id="SDI35341.1"/>
    </source>
</evidence>